<proteinExistence type="predicted"/>
<dbReference type="OrthoDB" id="2017497at2759"/>
<dbReference type="PROSITE" id="PS50007">
    <property type="entry name" value="PIPLC_X_DOMAIN"/>
    <property type="match status" value="1"/>
</dbReference>
<dbReference type="CDD" id="cd08589">
    <property type="entry name" value="PI-PLCc_SaPLC1_like"/>
    <property type="match status" value="1"/>
</dbReference>
<dbReference type="SUPFAM" id="SSF51695">
    <property type="entry name" value="PLC-like phosphodiesterases"/>
    <property type="match status" value="1"/>
</dbReference>
<dbReference type="Pfam" id="PF16670">
    <property type="entry name" value="PI-PLC-C1"/>
    <property type="match status" value="1"/>
</dbReference>
<sequence>MKTIHKVCSTILIVVLCALSFGIYKKCSWSTTEDVMFGKLSLTASYLLFAYTAVGEDADLNASLRLNHIQVVGTHNSYHREISLAERTAFEKYMPKPENYYYSHSNLANQLSYQGVRSLELDLHPDDEGGLYNPPLLWKLANLTNATTPFDGAVLDPSGLKVFHVTDLDPDSVCHTFVQCLTELKVWSDAHPSHIPIIIDLELKSDAPACSIGGICPTDGSLNWTLPRILSVEDEIQSVIPREKLLTPDDVRKGNLTLEQSVLELGWPSLFSSRGKFMFFFDNDPNPSNPSDIRSLYTSSGHESLQNRTVFTNAVEGEPDAAVLKRNEPRGAENLAEVQRLVKKGYLIRTRANVPLETVLARDGTMRENAWESGAQIVSTDYPAWGMAARWGWDYVVEVDGGRVTRCNLVARPNGCGGEIAD</sequence>
<keyword evidence="2" id="KW-1185">Reference proteome</keyword>
<evidence type="ECO:0000313" key="1">
    <source>
        <dbReference type="EMBL" id="CAI6336662.1"/>
    </source>
</evidence>
<dbReference type="GO" id="GO:0008081">
    <property type="term" value="F:phosphoric diester hydrolase activity"/>
    <property type="evidence" value="ECO:0007669"/>
    <property type="project" value="InterPro"/>
</dbReference>
<name>A0A9W4UL45_9PLEO</name>
<evidence type="ECO:0000313" key="2">
    <source>
        <dbReference type="Proteomes" id="UP001152607"/>
    </source>
</evidence>
<dbReference type="Proteomes" id="UP001152607">
    <property type="component" value="Unassembled WGS sequence"/>
</dbReference>
<dbReference type="EMBL" id="CAOQHR010000006">
    <property type="protein sequence ID" value="CAI6336662.1"/>
    <property type="molecule type" value="Genomic_DNA"/>
</dbReference>
<gene>
    <name evidence="1" type="ORF">PDIGIT_LOCUS9766</name>
</gene>
<dbReference type="InterPro" id="IPR017946">
    <property type="entry name" value="PLC-like_Pdiesterase_TIM-brl"/>
</dbReference>
<organism evidence="1 2">
    <name type="scientific">Periconia digitata</name>
    <dbReference type="NCBI Taxonomy" id="1303443"/>
    <lineage>
        <taxon>Eukaryota</taxon>
        <taxon>Fungi</taxon>
        <taxon>Dikarya</taxon>
        <taxon>Ascomycota</taxon>
        <taxon>Pezizomycotina</taxon>
        <taxon>Dothideomycetes</taxon>
        <taxon>Pleosporomycetidae</taxon>
        <taxon>Pleosporales</taxon>
        <taxon>Massarineae</taxon>
        <taxon>Periconiaceae</taxon>
        <taxon>Periconia</taxon>
    </lineage>
</organism>
<accession>A0A9W4UL45</accession>
<comment type="caution">
    <text evidence="1">The sequence shown here is derived from an EMBL/GenBank/DDBJ whole genome shotgun (WGS) entry which is preliminary data.</text>
</comment>
<dbReference type="InterPro" id="IPR032075">
    <property type="entry name" value="PI-PLC-C1"/>
</dbReference>
<reference evidence="1" key="1">
    <citation type="submission" date="2023-01" db="EMBL/GenBank/DDBJ databases">
        <authorList>
            <person name="Van Ghelder C."/>
            <person name="Rancurel C."/>
        </authorList>
    </citation>
    <scope>NUCLEOTIDE SEQUENCE</scope>
    <source>
        <strain evidence="1">CNCM I-4278</strain>
    </source>
</reference>
<dbReference type="Gene3D" id="3.20.20.190">
    <property type="entry name" value="Phosphatidylinositol (PI) phosphodiesterase"/>
    <property type="match status" value="1"/>
</dbReference>
<dbReference type="AlphaFoldDB" id="A0A9W4UL45"/>
<protein>
    <submittedName>
        <fullName evidence="1">Uncharacterized protein</fullName>
    </submittedName>
</protein>
<dbReference type="GO" id="GO:0006629">
    <property type="term" value="P:lipid metabolic process"/>
    <property type="evidence" value="ECO:0007669"/>
    <property type="project" value="InterPro"/>
</dbReference>